<evidence type="ECO:0000259" key="9">
    <source>
        <dbReference type="PROSITE" id="PS50929"/>
    </source>
</evidence>
<dbReference type="Pfam" id="PF00005">
    <property type="entry name" value="ABC_tran"/>
    <property type="match status" value="1"/>
</dbReference>
<feature type="transmembrane region" description="Helical" evidence="7">
    <location>
        <begin position="249"/>
        <end position="267"/>
    </location>
</feature>
<dbReference type="PANTHER" id="PTHR43394">
    <property type="entry name" value="ATP-DEPENDENT PERMEASE MDL1, MITOCHONDRIAL"/>
    <property type="match status" value="1"/>
</dbReference>
<dbReference type="GO" id="GO:0016887">
    <property type="term" value="F:ATP hydrolysis activity"/>
    <property type="evidence" value="ECO:0007669"/>
    <property type="project" value="InterPro"/>
</dbReference>
<dbReference type="AlphaFoldDB" id="A0A563EU39"/>
<evidence type="ECO:0000313" key="10">
    <source>
        <dbReference type="EMBL" id="TWP51199.1"/>
    </source>
</evidence>
<dbReference type="InterPro" id="IPR039421">
    <property type="entry name" value="Type_1_exporter"/>
</dbReference>
<reference evidence="10 11" key="1">
    <citation type="submission" date="2019-07" db="EMBL/GenBank/DDBJ databases">
        <title>Lentzea xizangensis sp. nov., isolated from Qinghai-Tibetan Plateau Soils.</title>
        <authorList>
            <person name="Huang J."/>
        </authorList>
    </citation>
    <scope>NUCLEOTIDE SEQUENCE [LARGE SCALE GENOMIC DNA]</scope>
    <source>
        <strain evidence="10 11">FXJ1.1311</strain>
    </source>
</reference>
<name>A0A563EU39_9PSEU</name>
<dbReference type="InterPro" id="IPR027417">
    <property type="entry name" value="P-loop_NTPase"/>
</dbReference>
<dbReference type="InterPro" id="IPR017871">
    <property type="entry name" value="ABC_transporter-like_CS"/>
</dbReference>
<feature type="transmembrane region" description="Helical" evidence="7">
    <location>
        <begin position="56"/>
        <end position="76"/>
    </location>
</feature>
<dbReference type="PANTHER" id="PTHR43394:SF1">
    <property type="entry name" value="ATP-BINDING CASSETTE SUB-FAMILY B MEMBER 10, MITOCHONDRIAL"/>
    <property type="match status" value="1"/>
</dbReference>
<feature type="transmembrane region" description="Helical" evidence="7">
    <location>
        <begin position="279"/>
        <end position="302"/>
    </location>
</feature>
<dbReference type="Gene3D" id="1.20.1560.10">
    <property type="entry name" value="ABC transporter type 1, transmembrane domain"/>
    <property type="match status" value="1"/>
</dbReference>
<dbReference type="Gene3D" id="3.40.50.300">
    <property type="entry name" value="P-loop containing nucleotide triphosphate hydrolases"/>
    <property type="match status" value="1"/>
</dbReference>
<feature type="domain" description="ABC transporter" evidence="8">
    <location>
        <begin position="337"/>
        <end position="585"/>
    </location>
</feature>
<dbReference type="InterPro" id="IPR003593">
    <property type="entry name" value="AAA+_ATPase"/>
</dbReference>
<keyword evidence="11" id="KW-1185">Reference proteome</keyword>
<organism evidence="10 11">
    <name type="scientific">Lentzea tibetensis</name>
    <dbReference type="NCBI Taxonomy" id="2591470"/>
    <lineage>
        <taxon>Bacteria</taxon>
        <taxon>Bacillati</taxon>
        <taxon>Actinomycetota</taxon>
        <taxon>Actinomycetes</taxon>
        <taxon>Pseudonocardiales</taxon>
        <taxon>Pseudonocardiaceae</taxon>
        <taxon>Lentzea</taxon>
    </lineage>
</organism>
<comment type="subcellular location">
    <subcellularLocation>
        <location evidence="1">Cell membrane</location>
        <topology evidence="1">Multi-pass membrane protein</topology>
    </subcellularLocation>
</comment>
<evidence type="ECO:0000313" key="11">
    <source>
        <dbReference type="Proteomes" id="UP000316639"/>
    </source>
</evidence>
<keyword evidence="5 7" id="KW-1133">Transmembrane helix</keyword>
<dbReference type="EMBL" id="VOBR01000009">
    <property type="protein sequence ID" value="TWP51199.1"/>
    <property type="molecule type" value="Genomic_DNA"/>
</dbReference>
<proteinExistence type="predicted"/>
<accession>A0A563EU39</accession>
<dbReference type="InterPro" id="IPR036640">
    <property type="entry name" value="ABC1_TM_sf"/>
</dbReference>
<dbReference type="Proteomes" id="UP000316639">
    <property type="component" value="Unassembled WGS sequence"/>
</dbReference>
<dbReference type="GO" id="GO:0005524">
    <property type="term" value="F:ATP binding"/>
    <property type="evidence" value="ECO:0007669"/>
    <property type="project" value="UniProtKB-KW"/>
</dbReference>
<keyword evidence="3" id="KW-0547">Nucleotide-binding</keyword>
<dbReference type="SUPFAM" id="SSF90123">
    <property type="entry name" value="ABC transporter transmembrane region"/>
    <property type="match status" value="1"/>
</dbReference>
<evidence type="ECO:0000256" key="2">
    <source>
        <dbReference type="ARBA" id="ARBA00022692"/>
    </source>
</evidence>
<dbReference type="PROSITE" id="PS50929">
    <property type="entry name" value="ABC_TM1F"/>
    <property type="match status" value="1"/>
</dbReference>
<evidence type="ECO:0000256" key="5">
    <source>
        <dbReference type="ARBA" id="ARBA00022989"/>
    </source>
</evidence>
<gene>
    <name evidence="10" type="ORF">FKR81_16405</name>
</gene>
<protein>
    <submittedName>
        <fullName evidence="10">ABC transporter ATP-binding protein</fullName>
    </submittedName>
</protein>
<dbReference type="PROSITE" id="PS00211">
    <property type="entry name" value="ABC_TRANSPORTER_1"/>
    <property type="match status" value="1"/>
</dbReference>
<dbReference type="InterPro" id="IPR003439">
    <property type="entry name" value="ABC_transporter-like_ATP-bd"/>
</dbReference>
<feature type="transmembrane region" description="Helical" evidence="7">
    <location>
        <begin position="144"/>
        <end position="172"/>
    </location>
</feature>
<dbReference type="InterPro" id="IPR011527">
    <property type="entry name" value="ABC1_TM_dom"/>
</dbReference>
<dbReference type="PROSITE" id="PS50893">
    <property type="entry name" value="ABC_TRANSPORTER_2"/>
    <property type="match status" value="1"/>
</dbReference>
<evidence type="ECO:0000259" key="8">
    <source>
        <dbReference type="PROSITE" id="PS50893"/>
    </source>
</evidence>
<dbReference type="RefSeq" id="WP_146352824.1">
    <property type="nucleotide sequence ID" value="NZ_VOBR01000009.1"/>
</dbReference>
<feature type="domain" description="ABC transmembrane type-1" evidence="9">
    <location>
        <begin position="21"/>
        <end position="305"/>
    </location>
</feature>
<evidence type="ECO:0000256" key="3">
    <source>
        <dbReference type="ARBA" id="ARBA00022741"/>
    </source>
</evidence>
<dbReference type="OrthoDB" id="9806127at2"/>
<dbReference type="GO" id="GO:0015421">
    <property type="term" value="F:ABC-type oligopeptide transporter activity"/>
    <property type="evidence" value="ECO:0007669"/>
    <property type="project" value="TreeGrafter"/>
</dbReference>
<dbReference type="SMART" id="SM00382">
    <property type="entry name" value="AAA"/>
    <property type="match status" value="1"/>
</dbReference>
<evidence type="ECO:0000256" key="4">
    <source>
        <dbReference type="ARBA" id="ARBA00022840"/>
    </source>
</evidence>
<dbReference type="GO" id="GO:0005886">
    <property type="term" value="C:plasma membrane"/>
    <property type="evidence" value="ECO:0007669"/>
    <property type="project" value="UniProtKB-SubCell"/>
</dbReference>
<keyword evidence="2 7" id="KW-0812">Transmembrane</keyword>
<comment type="caution">
    <text evidence="10">The sequence shown here is derived from an EMBL/GenBank/DDBJ whole genome shotgun (WGS) entry which is preliminary data.</text>
</comment>
<keyword evidence="6 7" id="KW-0472">Membrane</keyword>
<keyword evidence="4 10" id="KW-0067">ATP-binding</keyword>
<sequence length="591" mass="64232">MRTARHAFALVWSAARGHVCAVFALTVVAGTAPVVTAWLTKLVLDGLTSGAEVSALVRLAAVLALAAVVAAVHPQVAQYLHADLDRAVARTSQGALFDALNRLHGLARFEDPRFRDRLQLAQHEGRTAPAGLISSAVGAVRGTVVLVGFLGVLVVVAPWMALVVAVAALPVVHAELRISRRRADVALRTTHSIRREMFYGELLSQPHAAKEVRLFGIGGYFRARLLDELGVVQREHRAVDRRDLRTQGALSLLGAGVAACGLVWAVVEARRGAMTVGDVTVFVAAVASTQSALVGLIGDLAAAHRASLSFEHYHAVTTTPPDMSNGERGVSALTDGIELKDVWFRYGDDQPWVLQGLDLVIPKGKAVGLVGLNGCGKSTLVKLLCRLYDPQKGALTWDGRDYRDLDVDQLRLRTSTAFQDFMRYELSARENIALGRLAAGDEEIVAAAEHAFVHDKLTGLPKGYDTLLTRMFINPKDKENPDTGVLLSGGQWQRMALARAFLREDCELLILDEPSSGLDPEAEYDIHHRMKEFREGRTSLLISHRLSTVRDADLIVVLEDGRIVERGAHDELMALGGRYAELFTRQAGGYQ</sequence>
<evidence type="ECO:0000256" key="1">
    <source>
        <dbReference type="ARBA" id="ARBA00004651"/>
    </source>
</evidence>
<feature type="transmembrane region" description="Helical" evidence="7">
    <location>
        <begin position="27"/>
        <end position="44"/>
    </location>
</feature>
<dbReference type="SUPFAM" id="SSF52540">
    <property type="entry name" value="P-loop containing nucleoside triphosphate hydrolases"/>
    <property type="match status" value="1"/>
</dbReference>
<evidence type="ECO:0000256" key="7">
    <source>
        <dbReference type="SAM" id="Phobius"/>
    </source>
</evidence>
<evidence type="ECO:0000256" key="6">
    <source>
        <dbReference type="ARBA" id="ARBA00023136"/>
    </source>
</evidence>